<dbReference type="Pfam" id="PF03061">
    <property type="entry name" value="4HBT"/>
    <property type="match status" value="1"/>
</dbReference>
<comment type="catalytic activity">
    <reaction evidence="13">
        <text>(5Z,8Z,11Z,14Z)-eicosatetraenoyl-CoA + H2O = (5Z,8Z,11Z,14Z)-eicosatetraenoate + CoA + H(+)</text>
        <dbReference type="Rhea" id="RHEA:40151"/>
        <dbReference type="ChEBI" id="CHEBI:15377"/>
        <dbReference type="ChEBI" id="CHEBI:15378"/>
        <dbReference type="ChEBI" id="CHEBI:32395"/>
        <dbReference type="ChEBI" id="CHEBI:57287"/>
        <dbReference type="ChEBI" id="CHEBI:57368"/>
    </reaction>
    <physiologicalReaction direction="left-to-right" evidence="13">
        <dbReference type="Rhea" id="RHEA:40152"/>
    </physiologicalReaction>
</comment>
<evidence type="ECO:0000256" key="3">
    <source>
        <dbReference type="ARBA" id="ARBA00004632"/>
    </source>
</evidence>
<evidence type="ECO:0000256" key="4">
    <source>
        <dbReference type="ARBA" id="ARBA00022475"/>
    </source>
</evidence>
<evidence type="ECO:0000256" key="15">
    <source>
        <dbReference type="ARBA" id="ARBA00038456"/>
    </source>
</evidence>
<keyword evidence="12" id="KW-0966">Cell projection</keyword>
<evidence type="ECO:0000256" key="16">
    <source>
        <dbReference type="ARBA" id="ARBA00038848"/>
    </source>
</evidence>
<dbReference type="Proteomes" id="UP001238163">
    <property type="component" value="Unassembled WGS sequence"/>
</dbReference>
<comment type="catalytic activity">
    <reaction evidence="20">
        <text>hexadecanoyl-CoA + H2O = hexadecanoate + CoA + H(+)</text>
        <dbReference type="Rhea" id="RHEA:16645"/>
        <dbReference type="ChEBI" id="CHEBI:7896"/>
        <dbReference type="ChEBI" id="CHEBI:15377"/>
        <dbReference type="ChEBI" id="CHEBI:15378"/>
        <dbReference type="ChEBI" id="CHEBI:57287"/>
        <dbReference type="ChEBI" id="CHEBI:57379"/>
        <dbReference type="EC" id="3.1.2.2"/>
    </reaction>
    <physiologicalReaction direction="left-to-right" evidence="20">
        <dbReference type="Rhea" id="RHEA:16646"/>
    </physiologicalReaction>
</comment>
<comment type="catalytic activity">
    <reaction evidence="19">
        <text>octanoyl-CoA + H2O = octanoate + CoA + H(+)</text>
        <dbReference type="Rhea" id="RHEA:30143"/>
        <dbReference type="ChEBI" id="CHEBI:15377"/>
        <dbReference type="ChEBI" id="CHEBI:15378"/>
        <dbReference type="ChEBI" id="CHEBI:25646"/>
        <dbReference type="ChEBI" id="CHEBI:57287"/>
        <dbReference type="ChEBI" id="CHEBI:57386"/>
    </reaction>
    <physiologicalReaction direction="left-to-right" evidence="19">
        <dbReference type="Rhea" id="RHEA:30144"/>
    </physiologicalReaction>
</comment>
<keyword evidence="7" id="KW-0378">Hydrolase</keyword>
<evidence type="ECO:0000259" key="25">
    <source>
        <dbReference type="Pfam" id="PF03061"/>
    </source>
</evidence>
<evidence type="ECO:0000256" key="6">
    <source>
        <dbReference type="ARBA" id="ARBA00022703"/>
    </source>
</evidence>
<dbReference type="AlphaFoldDB" id="A0AAE4APA3"/>
<evidence type="ECO:0000256" key="24">
    <source>
        <dbReference type="SAM" id="Phobius"/>
    </source>
</evidence>
<feature type="transmembrane region" description="Helical" evidence="24">
    <location>
        <begin position="64"/>
        <end position="83"/>
    </location>
</feature>
<dbReference type="PANTHER" id="PTHR12418:SF19">
    <property type="entry name" value="ACYL-COENZYME A THIOESTERASE THEM4"/>
    <property type="match status" value="1"/>
</dbReference>
<evidence type="ECO:0000256" key="17">
    <source>
        <dbReference type="ARBA" id="ARBA00040123"/>
    </source>
</evidence>
<name>A0AAE4APA3_9BACT</name>
<dbReference type="GO" id="GO:0005737">
    <property type="term" value="C:cytoplasm"/>
    <property type="evidence" value="ECO:0007669"/>
    <property type="project" value="UniProtKB-SubCell"/>
</dbReference>
<keyword evidence="4" id="KW-1003">Cell membrane</keyword>
<evidence type="ECO:0000256" key="2">
    <source>
        <dbReference type="ARBA" id="ARBA00004496"/>
    </source>
</evidence>
<protein>
    <recommendedName>
        <fullName evidence="17">Acyl-coenzyme A thioesterase THEM4</fullName>
        <ecNumber evidence="16">3.1.2.2</ecNumber>
    </recommendedName>
    <alternativeName>
        <fullName evidence="18">Thioesterase superfamily member 4</fullName>
    </alternativeName>
</protein>
<keyword evidence="10" id="KW-0443">Lipid metabolism</keyword>
<dbReference type="CDD" id="cd03443">
    <property type="entry name" value="PaaI_thioesterase"/>
    <property type="match status" value="1"/>
</dbReference>
<keyword evidence="24" id="KW-1133">Transmembrane helix</keyword>
<keyword evidence="5" id="KW-0963">Cytoplasm</keyword>
<comment type="catalytic activity">
    <reaction evidence="22">
        <text>dodecanoyl-CoA + H2O = dodecanoate + CoA + H(+)</text>
        <dbReference type="Rhea" id="RHEA:30135"/>
        <dbReference type="ChEBI" id="CHEBI:15377"/>
        <dbReference type="ChEBI" id="CHEBI:15378"/>
        <dbReference type="ChEBI" id="CHEBI:18262"/>
        <dbReference type="ChEBI" id="CHEBI:57287"/>
        <dbReference type="ChEBI" id="CHEBI:57375"/>
    </reaction>
    <physiologicalReaction direction="left-to-right" evidence="22">
        <dbReference type="Rhea" id="RHEA:30136"/>
    </physiologicalReaction>
</comment>
<dbReference type="Gene3D" id="3.10.129.10">
    <property type="entry name" value="Hotdog Thioesterase"/>
    <property type="match status" value="1"/>
</dbReference>
<evidence type="ECO:0000256" key="20">
    <source>
        <dbReference type="ARBA" id="ARBA00047734"/>
    </source>
</evidence>
<comment type="caution">
    <text evidence="26">The sequence shown here is derived from an EMBL/GenBank/DDBJ whole genome shotgun (WGS) entry which is preliminary data.</text>
</comment>
<evidence type="ECO:0000313" key="27">
    <source>
        <dbReference type="Proteomes" id="UP001238163"/>
    </source>
</evidence>
<dbReference type="GO" id="GO:0006631">
    <property type="term" value="P:fatty acid metabolic process"/>
    <property type="evidence" value="ECO:0007669"/>
    <property type="project" value="UniProtKB-KW"/>
</dbReference>
<keyword evidence="11 24" id="KW-0472">Membrane</keyword>
<evidence type="ECO:0000256" key="7">
    <source>
        <dbReference type="ARBA" id="ARBA00022801"/>
    </source>
</evidence>
<gene>
    <name evidence="26" type="ORF">J3R75_002412</name>
</gene>
<keyword evidence="6" id="KW-0053">Apoptosis</keyword>
<dbReference type="InterPro" id="IPR029069">
    <property type="entry name" value="HotDog_dom_sf"/>
</dbReference>
<evidence type="ECO:0000256" key="1">
    <source>
        <dbReference type="ARBA" id="ARBA00004170"/>
    </source>
</evidence>
<dbReference type="RefSeq" id="WP_307261746.1">
    <property type="nucleotide sequence ID" value="NZ_JAUSVL010000001.1"/>
</dbReference>
<evidence type="ECO:0000256" key="12">
    <source>
        <dbReference type="ARBA" id="ARBA00023273"/>
    </source>
</evidence>
<keyword evidence="9" id="KW-0809">Transit peptide</keyword>
<comment type="similarity">
    <text evidence="15">Belongs to the THEM4/THEM5 thioesterase family.</text>
</comment>
<sequence length="137" mass="14728">MSPRHGHQVHQHCFACGDAPGGLGLRFTATNDGAVEATFSCAARYQGYDDMLHGGVISTLLDAAMTHCLLAAGVVAVTTELVVKFRRPLRPGIDARISAVIKKNYNRLYLTAAQVTQENRVVAKADGKFFAGSHDNE</sequence>
<organism evidence="26 27">
    <name type="scientific">Oligosphaera ethanolica</name>
    <dbReference type="NCBI Taxonomy" id="760260"/>
    <lineage>
        <taxon>Bacteria</taxon>
        <taxon>Pseudomonadati</taxon>
        <taxon>Lentisphaerota</taxon>
        <taxon>Oligosphaeria</taxon>
        <taxon>Oligosphaerales</taxon>
        <taxon>Oligosphaeraceae</taxon>
        <taxon>Oligosphaera</taxon>
    </lineage>
</organism>
<dbReference type="InterPro" id="IPR006683">
    <property type="entry name" value="Thioestr_dom"/>
</dbReference>
<dbReference type="GO" id="GO:0016020">
    <property type="term" value="C:membrane"/>
    <property type="evidence" value="ECO:0007669"/>
    <property type="project" value="UniProtKB-SubCell"/>
</dbReference>
<keyword evidence="27" id="KW-1185">Reference proteome</keyword>
<feature type="domain" description="Thioesterase" evidence="25">
    <location>
        <begin position="52"/>
        <end position="107"/>
    </location>
</feature>
<evidence type="ECO:0000256" key="18">
    <source>
        <dbReference type="ARBA" id="ARBA00043210"/>
    </source>
</evidence>
<evidence type="ECO:0000256" key="21">
    <source>
        <dbReference type="ARBA" id="ARBA00047969"/>
    </source>
</evidence>
<comment type="catalytic activity">
    <reaction evidence="23">
        <text>tetradecanoyl-CoA + H2O = tetradecanoate + CoA + H(+)</text>
        <dbReference type="Rhea" id="RHEA:40119"/>
        <dbReference type="ChEBI" id="CHEBI:15377"/>
        <dbReference type="ChEBI" id="CHEBI:15378"/>
        <dbReference type="ChEBI" id="CHEBI:30807"/>
        <dbReference type="ChEBI" id="CHEBI:57287"/>
        <dbReference type="ChEBI" id="CHEBI:57385"/>
    </reaction>
    <physiologicalReaction direction="left-to-right" evidence="23">
        <dbReference type="Rhea" id="RHEA:40120"/>
    </physiologicalReaction>
</comment>
<dbReference type="PANTHER" id="PTHR12418">
    <property type="entry name" value="ACYL-COENZYME A THIOESTERASE THEM4"/>
    <property type="match status" value="1"/>
</dbReference>
<dbReference type="GO" id="GO:0016289">
    <property type="term" value="F:acyl-CoA hydrolase activity"/>
    <property type="evidence" value="ECO:0007669"/>
    <property type="project" value="UniProtKB-ARBA"/>
</dbReference>
<evidence type="ECO:0000256" key="23">
    <source>
        <dbReference type="ARBA" id="ARBA00048180"/>
    </source>
</evidence>
<evidence type="ECO:0000256" key="11">
    <source>
        <dbReference type="ARBA" id="ARBA00023136"/>
    </source>
</evidence>
<evidence type="ECO:0000256" key="19">
    <source>
        <dbReference type="ARBA" id="ARBA00047588"/>
    </source>
</evidence>
<accession>A0AAE4APA3</accession>
<dbReference type="InterPro" id="IPR052365">
    <property type="entry name" value="THEM4/THEM5_acyl-CoA_thioest"/>
</dbReference>
<evidence type="ECO:0000256" key="10">
    <source>
        <dbReference type="ARBA" id="ARBA00023098"/>
    </source>
</evidence>
<evidence type="ECO:0000256" key="5">
    <source>
        <dbReference type="ARBA" id="ARBA00022490"/>
    </source>
</evidence>
<evidence type="ECO:0000256" key="8">
    <source>
        <dbReference type="ARBA" id="ARBA00022832"/>
    </source>
</evidence>
<dbReference type="SUPFAM" id="SSF54637">
    <property type="entry name" value="Thioesterase/thiol ester dehydrase-isomerase"/>
    <property type="match status" value="1"/>
</dbReference>
<reference evidence="26" key="1">
    <citation type="submission" date="2023-07" db="EMBL/GenBank/DDBJ databases">
        <title>Genomic Encyclopedia of Type Strains, Phase IV (KMG-IV): sequencing the most valuable type-strain genomes for metagenomic binning, comparative biology and taxonomic classification.</title>
        <authorList>
            <person name="Goeker M."/>
        </authorList>
    </citation>
    <scope>NUCLEOTIDE SEQUENCE</scope>
    <source>
        <strain evidence="26">DSM 24202</strain>
    </source>
</reference>
<dbReference type="InterPro" id="IPR003736">
    <property type="entry name" value="PAAI_dom"/>
</dbReference>
<evidence type="ECO:0000313" key="26">
    <source>
        <dbReference type="EMBL" id="MDQ0290305.1"/>
    </source>
</evidence>
<evidence type="ECO:0000256" key="14">
    <source>
        <dbReference type="ARBA" id="ARBA00037002"/>
    </source>
</evidence>
<evidence type="ECO:0000256" key="22">
    <source>
        <dbReference type="ARBA" id="ARBA00048074"/>
    </source>
</evidence>
<keyword evidence="8" id="KW-0276">Fatty acid metabolism</keyword>
<keyword evidence="24" id="KW-0812">Transmembrane</keyword>
<proteinExistence type="inferred from homology"/>
<evidence type="ECO:0000256" key="9">
    <source>
        <dbReference type="ARBA" id="ARBA00022946"/>
    </source>
</evidence>
<dbReference type="EMBL" id="JAUSVL010000001">
    <property type="protein sequence ID" value="MDQ0290305.1"/>
    <property type="molecule type" value="Genomic_DNA"/>
</dbReference>
<dbReference type="NCBIfam" id="TIGR00369">
    <property type="entry name" value="unchar_dom_1"/>
    <property type="match status" value="1"/>
</dbReference>
<evidence type="ECO:0000256" key="13">
    <source>
        <dbReference type="ARBA" id="ARBA00035852"/>
    </source>
</evidence>
<comment type="catalytic activity">
    <reaction evidence="14">
        <text>(9Z)-octadecenoyl-CoA + H2O = (9Z)-octadecenoate + CoA + H(+)</text>
        <dbReference type="Rhea" id="RHEA:40139"/>
        <dbReference type="ChEBI" id="CHEBI:15377"/>
        <dbReference type="ChEBI" id="CHEBI:15378"/>
        <dbReference type="ChEBI" id="CHEBI:30823"/>
        <dbReference type="ChEBI" id="CHEBI:57287"/>
        <dbReference type="ChEBI" id="CHEBI:57387"/>
    </reaction>
    <physiologicalReaction direction="left-to-right" evidence="14">
        <dbReference type="Rhea" id="RHEA:40140"/>
    </physiologicalReaction>
</comment>
<dbReference type="EC" id="3.1.2.2" evidence="16"/>
<comment type="subcellular location">
    <subcellularLocation>
        <location evidence="3">Cell projection</location>
        <location evidence="3">Ruffle membrane</location>
    </subcellularLocation>
    <subcellularLocation>
        <location evidence="2">Cytoplasm</location>
    </subcellularLocation>
    <subcellularLocation>
        <location evidence="1">Membrane</location>
        <topology evidence="1">Peripheral membrane protein</topology>
    </subcellularLocation>
</comment>
<comment type="catalytic activity">
    <reaction evidence="21">
        <text>decanoyl-CoA + H2O = decanoate + CoA + H(+)</text>
        <dbReference type="Rhea" id="RHEA:40059"/>
        <dbReference type="ChEBI" id="CHEBI:15377"/>
        <dbReference type="ChEBI" id="CHEBI:15378"/>
        <dbReference type="ChEBI" id="CHEBI:27689"/>
        <dbReference type="ChEBI" id="CHEBI:57287"/>
        <dbReference type="ChEBI" id="CHEBI:61430"/>
    </reaction>
    <physiologicalReaction direction="left-to-right" evidence="21">
        <dbReference type="Rhea" id="RHEA:40060"/>
    </physiologicalReaction>
</comment>